<organism evidence="4 5">
    <name type="scientific">Cellulomonas composti</name>
    <dbReference type="NCBI Taxonomy" id="266130"/>
    <lineage>
        <taxon>Bacteria</taxon>
        <taxon>Bacillati</taxon>
        <taxon>Actinomycetota</taxon>
        <taxon>Actinomycetes</taxon>
        <taxon>Micrococcales</taxon>
        <taxon>Cellulomonadaceae</taxon>
        <taxon>Cellulomonas</taxon>
    </lineage>
</organism>
<dbReference type="InterPro" id="IPR050834">
    <property type="entry name" value="Glycosyltransf_2"/>
</dbReference>
<evidence type="ECO:0000313" key="5">
    <source>
        <dbReference type="Proteomes" id="UP000321720"/>
    </source>
</evidence>
<sequence>MEGRTASTVAWASLVRMCPDPAERALPADPPAVSVILAVRDEERDLTASVERILAQDYPGELEVVLAVGPSADRTLEIARDLATRDPRVQVLESPTGITPASLNLAVGAARHDVLVRVDGHSELSDGYVTRAVAELVATGAANVGGRMVPVGRTPFQRAVARAMSTPLGIGAAPFHTGGARGPAPTVYLGVFRRDALERVGGFDEHFVRAQDWELNHRLRSAGEVVWFDPDLAVTYRPRGDARALARQFFRTGQWRRQVVRTYPETAGLRYLAPPAVVLAVGGGVLLVVVGATFGPSWPLLGGLAPLTYALGVVVGSAVVSRGLGAAAAVRLPAVVATMHLAWGAGFLRGVTRTTSGAARAVDYPDAANAPDRVSTTAAPDRPVTED</sequence>
<gene>
    <name evidence="4" type="ORF">CCO02nite_18320</name>
</gene>
<keyword evidence="2" id="KW-0812">Transmembrane</keyword>
<feature type="transmembrane region" description="Helical" evidence="2">
    <location>
        <begin position="271"/>
        <end position="294"/>
    </location>
</feature>
<keyword evidence="2" id="KW-0472">Membrane</keyword>
<dbReference type="PANTHER" id="PTHR43685:SF2">
    <property type="entry name" value="GLYCOSYLTRANSFERASE 2-LIKE DOMAIN-CONTAINING PROTEIN"/>
    <property type="match status" value="1"/>
</dbReference>
<dbReference type="AlphaFoldDB" id="A0A511JB22"/>
<dbReference type="SUPFAM" id="SSF53448">
    <property type="entry name" value="Nucleotide-diphospho-sugar transferases"/>
    <property type="match status" value="1"/>
</dbReference>
<dbReference type="Gene3D" id="3.90.550.10">
    <property type="entry name" value="Spore Coat Polysaccharide Biosynthesis Protein SpsA, Chain A"/>
    <property type="match status" value="1"/>
</dbReference>
<dbReference type="InterPro" id="IPR029044">
    <property type="entry name" value="Nucleotide-diphossugar_trans"/>
</dbReference>
<reference evidence="4 5" key="1">
    <citation type="submission" date="2019-07" db="EMBL/GenBank/DDBJ databases">
        <title>Whole genome shotgun sequence of Cellulomonas composti NBRC 100758.</title>
        <authorList>
            <person name="Hosoyama A."/>
            <person name="Uohara A."/>
            <person name="Ohji S."/>
            <person name="Ichikawa N."/>
        </authorList>
    </citation>
    <scope>NUCLEOTIDE SEQUENCE [LARGE SCALE GENOMIC DNA]</scope>
    <source>
        <strain evidence="4 5">NBRC 100758</strain>
    </source>
</reference>
<dbReference type="Pfam" id="PF00535">
    <property type="entry name" value="Glycos_transf_2"/>
    <property type="match status" value="1"/>
</dbReference>
<feature type="transmembrane region" description="Helical" evidence="2">
    <location>
        <begin position="300"/>
        <end position="321"/>
    </location>
</feature>
<evidence type="ECO:0000256" key="2">
    <source>
        <dbReference type="SAM" id="Phobius"/>
    </source>
</evidence>
<evidence type="ECO:0000313" key="4">
    <source>
        <dbReference type="EMBL" id="GEL95174.1"/>
    </source>
</evidence>
<evidence type="ECO:0000259" key="3">
    <source>
        <dbReference type="Pfam" id="PF00535"/>
    </source>
</evidence>
<proteinExistence type="predicted"/>
<dbReference type="CDD" id="cd02525">
    <property type="entry name" value="Succinoglycan_BP_ExoA"/>
    <property type="match status" value="1"/>
</dbReference>
<feature type="domain" description="Glycosyltransferase 2-like" evidence="3">
    <location>
        <begin position="34"/>
        <end position="200"/>
    </location>
</feature>
<keyword evidence="2" id="KW-1133">Transmembrane helix</keyword>
<feature type="region of interest" description="Disordered" evidence="1">
    <location>
        <begin position="368"/>
        <end position="387"/>
    </location>
</feature>
<comment type="caution">
    <text evidence="4">The sequence shown here is derived from an EMBL/GenBank/DDBJ whole genome shotgun (WGS) entry which is preliminary data.</text>
</comment>
<dbReference type="EMBL" id="BJWG01000007">
    <property type="protein sequence ID" value="GEL95174.1"/>
    <property type="molecule type" value="Genomic_DNA"/>
</dbReference>
<dbReference type="Proteomes" id="UP000321720">
    <property type="component" value="Unassembled WGS sequence"/>
</dbReference>
<protein>
    <recommendedName>
        <fullName evidence="3">Glycosyltransferase 2-like domain-containing protein</fullName>
    </recommendedName>
</protein>
<name>A0A511JB22_9CELL</name>
<keyword evidence="5" id="KW-1185">Reference proteome</keyword>
<evidence type="ECO:0000256" key="1">
    <source>
        <dbReference type="SAM" id="MobiDB-lite"/>
    </source>
</evidence>
<accession>A0A511JB22</accession>
<dbReference type="PANTHER" id="PTHR43685">
    <property type="entry name" value="GLYCOSYLTRANSFERASE"/>
    <property type="match status" value="1"/>
</dbReference>
<dbReference type="InterPro" id="IPR001173">
    <property type="entry name" value="Glyco_trans_2-like"/>
</dbReference>